<organism evidence="2 3">
    <name type="scientific">Sinorhizobium psoraleae</name>
    <dbReference type="NCBI Taxonomy" id="520838"/>
    <lineage>
        <taxon>Bacteria</taxon>
        <taxon>Pseudomonadati</taxon>
        <taxon>Pseudomonadota</taxon>
        <taxon>Alphaproteobacteria</taxon>
        <taxon>Hyphomicrobiales</taxon>
        <taxon>Rhizobiaceae</taxon>
        <taxon>Sinorhizobium/Ensifer group</taxon>
        <taxon>Sinorhizobium</taxon>
    </lineage>
</organism>
<name>A0ABT4KUM8_9HYPH</name>
<keyword evidence="1" id="KW-0472">Membrane</keyword>
<sequence length="83" mass="8695">MAALKSLKAGFTGRPAESDLKTRAQDAARYVRDEAAVVAGTAREHPAALSSTLLVVATLAFVAGFVMGGTSAAPARSQRFWSW</sequence>
<protein>
    <submittedName>
        <fullName evidence="2">Uncharacterized protein</fullName>
    </submittedName>
</protein>
<keyword evidence="3" id="KW-1185">Reference proteome</keyword>
<accession>A0ABT4KUM8</accession>
<keyword evidence="1" id="KW-1133">Transmembrane helix</keyword>
<feature type="transmembrane region" description="Helical" evidence="1">
    <location>
        <begin position="53"/>
        <end position="73"/>
    </location>
</feature>
<evidence type="ECO:0000313" key="2">
    <source>
        <dbReference type="EMBL" id="MCZ4094587.1"/>
    </source>
</evidence>
<evidence type="ECO:0000313" key="3">
    <source>
        <dbReference type="Proteomes" id="UP001079430"/>
    </source>
</evidence>
<keyword evidence="1" id="KW-0812">Transmembrane</keyword>
<gene>
    <name evidence="2" type="ORF">O3W52_33385</name>
</gene>
<proteinExistence type="predicted"/>
<reference evidence="2" key="1">
    <citation type="submission" date="2022-10" db="EMBL/GenBank/DDBJ databases">
        <title>Whole genome sequencing of three plant growth promoting bacteria isolated from Vachellia tortilis subsp. raddiana in Morocco.</title>
        <authorList>
            <person name="Hnini M."/>
            <person name="Zouagui R."/>
            <person name="Zouagui H."/>
            <person name="Chemao Elfihri M.-W."/>
            <person name="Ibrahimi A."/>
            <person name="Sbabou L."/>
            <person name="Aurag J."/>
        </authorList>
    </citation>
    <scope>NUCLEOTIDE SEQUENCE</scope>
    <source>
        <strain evidence="2">LMR678</strain>
    </source>
</reference>
<evidence type="ECO:0000256" key="1">
    <source>
        <dbReference type="SAM" id="Phobius"/>
    </source>
</evidence>
<comment type="caution">
    <text evidence="2">The sequence shown here is derived from an EMBL/GenBank/DDBJ whole genome shotgun (WGS) entry which is preliminary data.</text>
</comment>
<dbReference type="Proteomes" id="UP001079430">
    <property type="component" value="Unassembled WGS sequence"/>
</dbReference>
<dbReference type="EMBL" id="JAPVOI010000006">
    <property type="protein sequence ID" value="MCZ4094587.1"/>
    <property type="molecule type" value="Genomic_DNA"/>
</dbReference>
<dbReference type="RefSeq" id="WP_269286731.1">
    <property type="nucleotide sequence ID" value="NZ_JAPVOI010000006.1"/>
</dbReference>